<feature type="compositionally biased region" description="Polar residues" evidence="6">
    <location>
        <begin position="513"/>
        <end position="526"/>
    </location>
</feature>
<dbReference type="GO" id="GO:0005634">
    <property type="term" value="C:nucleus"/>
    <property type="evidence" value="ECO:0007669"/>
    <property type="project" value="UniProtKB-SubCell"/>
</dbReference>
<keyword evidence="8" id="KW-1185">Reference proteome</keyword>
<dbReference type="CDD" id="cd12148">
    <property type="entry name" value="fungal_TF_MHR"/>
    <property type="match status" value="1"/>
</dbReference>
<dbReference type="AlphaFoldDB" id="A0A8H6E8S2"/>
<comment type="caution">
    <text evidence="7">The sequence shown here is derived from an EMBL/GenBank/DDBJ whole genome shotgun (WGS) entry which is preliminary data.</text>
</comment>
<evidence type="ECO:0008006" key="9">
    <source>
        <dbReference type="Google" id="ProtNLM"/>
    </source>
</evidence>
<feature type="region of interest" description="Disordered" evidence="6">
    <location>
        <begin position="510"/>
        <end position="556"/>
    </location>
</feature>
<name>A0A8H6E8S2_PETAA</name>
<dbReference type="EMBL" id="SPNV01000080">
    <property type="protein sequence ID" value="KAF5862170.1"/>
    <property type="molecule type" value="Genomic_DNA"/>
</dbReference>
<dbReference type="PANTHER" id="PTHR47338:SF5">
    <property type="entry name" value="ZN(II)2CYS6 TRANSCRIPTION FACTOR (EUROFUNG)"/>
    <property type="match status" value="1"/>
</dbReference>
<reference evidence="7 8" key="1">
    <citation type="submission" date="2019-04" db="EMBL/GenBank/DDBJ databases">
        <title>Aspergillus burnettii sp. nov., novel species from soil in southeast Queensland.</title>
        <authorList>
            <person name="Gilchrist C.L.M."/>
            <person name="Pitt J.I."/>
            <person name="Lange L."/>
            <person name="Lacey H.J."/>
            <person name="Vuong D."/>
            <person name="Midgley D.J."/>
            <person name="Greenfield P."/>
            <person name="Bradbury M."/>
            <person name="Lacey E."/>
            <person name="Busk P.K."/>
            <person name="Pilgaard B."/>
            <person name="Chooi Y.H."/>
            <person name="Piggott A.M."/>
        </authorList>
    </citation>
    <scope>NUCLEOTIDE SEQUENCE [LARGE SCALE GENOMIC DNA]</scope>
    <source>
        <strain evidence="7 8">FRR 5400</strain>
    </source>
</reference>
<dbReference type="InterPro" id="IPR050815">
    <property type="entry name" value="TF_fung"/>
</dbReference>
<keyword evidence="5" id="KW-0539">Nucleus</keyword>
<proteinExistence type="predicted"/>
<keyword evidence="4" id="KW-0804">Transcription</keyword>
<evidence type="ECO:0000256" key="2">
    <source>
        <dbReference type="ARBA" id="ARBA00022723"/>
    </source>
</evidence>
<evidence type="ECO:0000313" key="7">
    <source>
        <dbReference type="EMBL" id="KAF5862170.1"/>
    </source>
</evidence>
<protein>
    <recommendedName>
        <fullName evidence="9">Transcription factor domain-containing protein</fullName>
    </recommendedName>
</protein>
<organism evidence="7 8">
    <name type="scientific">Petromyces alliaceus</name>
    <name type="common">Aspergillus alliaceus</name>
    <dbReference type="NCBI Taxonomy" id="209559"/>
    <lineage>
        <taxon>Eukaryota</taxon>
        <taxon>Fungi</taxon>
        <taxon>Dikarya</taxon>
        <taxon>Ascomycota</taxon>
        <taxon>Pezizomycotina</taxon>
        <taxon>Eurotiomycetes</taxon>
        <taxon>Eurotiomycetidae</taxon>
        <taxon>Eurotiales</taxon>
        <taxon>Aspergillaceae</taxon>
        <taxon>Aspergillus</taxon>
        <taxon>Aspergillus subgen. Circumdati</taxon>
    </lineage>
</organism>
<dbReference type="GO" id="GO:0046872">
    <property type="term" value="F:metal ion binding"/>
    <property type="evidence" value="ECO:0007669"/>
    <property type="project" value="UniProtKB-KW"/>
</dbReference>
<accession>A0A8H6E8S2</accession>
<feature type="compositionally biased region" description="Polar residues" evidence="6">
    <location>
        <begin position="537"/>
        <end position="556"/>
    </location>
</feature>
<evidence type="ECO:0000256" key="1">
    <source>
        <dbReference type="ARBA" id="ARBA00004123"/>
    </source>
</evidence>
<dbReference type="PANTHER" id="PTHR47338">
    <property type="entry name" value="ZN(II)2CYS6 TRANSCRIPTION FACTOR (EUROFUNG)-RELATED"/>
    <property type="match status" value="1"/>
</dbReference>
<evidence type="ECO:0000256" key="5">
    <source>
        <dbReference type="ARBA" id="ARBA00023242"/>
    </source>
</evidence>
<dbReference type="Proteomes" id="UP000541154">
    <property type="component" value="Unassembled WGS sequence"/>
</dbReference>
<evidence type="ECO:0000256" key="3">
    <source>
        <dbReference type="ARBA" id="ARBA00023015"/>
    </source>
</evidence>
<sequence>MNGDLISKEEGLELLDAYFTLFFPSSFVCDPSRVKDRYHEGTLPISVRSSIFSVAALLLKPSPTIRLADVGRSWSVTTRPGEIWAKQASAIVAAQIHWPSFDIIPSLFNLIVYWCGVGRGEKCREIAKMAVVCSQRLKAQESSQELEQSFFYVGLISQCLTGEDEHVASSPPLHYHAPLRTSDIECRTPRREMMQMVEHWIRIRHFVGALHTNVDPGMQWAALFNFDAETRRMYEMFSPTLCAFDGRRHHEVDFRECLGLQTLYHICRILPHLAMILFLQEQQPSPEYTQLCIEVAVGHINQVSDTIMNFVASTQTSLATLPPFAAYSSFISVSVYLSYLNHYGRDWHCPNSPALDLSKMRLLSHLYLLHQLRRVWAPVRILWDVIEPEMNSVGITVAMIEDHGKTMVTSYDGVSRMSHLLDQSLSAERQVETEMILGFRDIVRRVKLVDPAYMLIGVFRLFPVGARSSAMPSTSSSDHIVGRGEIYPAPLQHITSGPTSDLLFAHPNRQQHEQYSQGSATPTVPNHPSPFDMDPGETTSGNGYPSTSLRNATENSIEPVGMLQMMWLPGEDIF</sequence>
<evidence type="ECO:0000256" key="6">
    <source>
        <dbReference type="SAM" id="MobiDB-lite"/>
    </source>
</evidence>
<gene>
    <name evidence="7" type="ORF">ETB97_012067</name>
</gene>
<comment type="subcellular location">
    <subcellularLocation>
        <location evidence="1">Nucleus</location>
    </subcellularLocation>
</comment>
<dbReference type="GO" id="GO:0000981">
    <property type="term" value="F:DNA-binding transcription factor activity, RNA polymerase II-specific"/>
    <property type="evidence" value="ECO:0007669"/>
    <property type="project" value="InterPro"/>
</dbReference>
<evidence type="ECO:0000256" key="4">
    <source>
        <dbReference type="ARBA" id="ARBA00023163"/>
    </source>
</evidence>
<keyword evidence="2" id="KW-0479">Metal-binding</keyword>
<evidence type="ECO:0000313" key="8">
    <source>
        <dbReference type="Proteomes" id="UP000541154"/>
    </source>
</evidence>
<keyword evidence="3" id="KW-0805">Transcription regulation</keyword>